<feature type="transmembrane region" description="Helical" evidence="9">
    <location>
        <begin position="389"/>
        <end position="409"/>
    </location>
</feature>
<dbReference type="PROSITE" id="PS50005">
    <property type="entry name" value="TPR"/>
    <property type="match status" value="1"/>
</dbReference>
<dbReference type="InterPro" id="IPR019734">
    <property type="entry name" value="TPR_rpt"/>
</dbReference>
<dbReference type="PANTHER" id="PTHR43711:SF31">
    <property type="entry name" value="HISTIDINE KINASE"/>
    <property type="match status" value="1"/>
</dbReference>
<evidence type="ECO:0000256" key="1">
    <source>
        <dbReference type="ARBA" id="ARBA00000085"/>
    </source>
</evidence>
<dbReference type="Pfam" id="PF02518">
    <property type="entry name" value="HATPase_c"/>
    <property type="match status" value="1"/>
</dbReference>
<comment type="caution">
    <text evidence="11">The sequence shown here is derived from an EMBL/GenBank/DDBJ whole genome shotgun (WGS) entry which is preliminary data.</text>
</comment>
<evidence type="ECO:0000259" key="10">
    <source>
        <dbReference type="PROSITE" id="PS50109"/>
    </source>
</evidence>
<dbReference type="InterPro" id="IPR036097">
    <property type="entry name" value="HisK_dim/P_sf"/>
</dbReference>
<dbReference type="InterPro" id="IPR003661">
    <property type="entry name" value="HisK_dim/P_dom"/>
</dbReference>
<evidence type="ECO:0000256" key="6">
    <source>
        <dbReference type="ARBA" id="ARBA00023012"/>
    </source>
</evidence>
<evidence type="ECO:0000256" key="8">
    <source>
        <dbReference type="SAM" id="Coils"/>
    </source>
</evidence>
<keyword evidence="9" id="KW-1133">Transmembrane helix</keyword>
<keyword evidence="8" id="KW-0175">Coiled coil</keyword>
<evidence type="ECO:0000256" key="9">
    <source>
        <dbReference type="SAM" id="Phobius"/>
    </source>
</evidence>
<evidence type="ECO:0000313" key="12">
    <source>
        <dbReference type="Proteomes" id="UP001165460"/>
    </source>
</evidence>
<accession>A0ABS9ZWN5</accession>
<dbReference type="PROSITE" id="PS50109">
    <property type="entry name" value="HIS_KIN"/>
    <property type="match status" value="1"/>
</dbReference>
<dbReference type="SUPFAM" id="SSF48452">
    <property type="entry name" value="TPR-like"/>
    <property type="match status" value="2"/>
</dbReference>
<dbReference type="CDD" id="cd00082">
    <property type="entry name" value="HisKA"/>
    <property type="match status" value="1"/>
</dbReference>
<dbReference type="EC" id="2.7.13.3" evidence="2"/>
<dbReference type="PANTHER" id="PTHR43711">
    <property type="entry name" value="TWO-COMPONENT HISTIDINE KINASE"/>
    <property type="match status" value="1"/>
</dbReference>
<keyword evidence="12" id="KW-1185">Reference proteome</keyword>
<protein>
    <recommendedName>
        <fullName evidence="2">histidine kinase</fullName>
        <ecNumber evidence="2">2.7.13.3</ecNumber>
    </recommendedName>
</protein>
<evidence type="ECO:0000256" key="4">
    <source>
        <dbReference type="ARBA" id="ARBA00022679"/>
    </source>
</evidence>
<dbReference type="InterPro" id="IPR011990">
    <property type="entry name" value="TPR-like_helical_dom_sf"/>
</dbReference>
<dbReference type="SMART" id="SM00028">
    <property type="entry name" value="TPR"/>
    <property type="match status" value="6"/>
</dbReference>
<dbReference type="InterPro" id="IPR036890">
    <property type="entry name" value="HATPase_C_sf"/>
</dbReference>
<evidence type="ECO:0000256" key="2">
    <source>
        <dbReference type="ARBA" id="ARBA00012438"/>
    </source>
</evidence>
<comment type="catalytic activity">
    <reaction evidence="1">
        <text>ATP + protein L-histidine = ADP + protein N-phospho-L-histidine.</text>
        <dbReference type="EC" id="2.7.13.3"/>
    </reaction>
</comment>
<dbReference type="Gene3D" id="1.25.40.10">
    <property type="entry name" value="Tetratricopeptide repeat domain"/>
    <property type="match status" value="2"/>
</dbReference>
<dbReference type="InterPro" id="IPR003594">
    <property type="entry name" value="HATPase_dom"/>
</dbReference>
<dbReference type="SMART" id="SM00387">
    <property type="entry name" value="HATPase_c"/>
    <property type="match status" value="1"/>
</dbReference>
<keyword evidence="7" id="KW-0802">TPR repeat</keyword>
<gene>
    <name evidence="11" type="ORF">MMF97_08410</name>
</gene>
<evidence type="ECO:0000256" key="3">
    <source>
        <dbReference type="ARBA" id="ARBA00022553"/>
    </source>
</evidence>
<reference evidence="11" key="1">
    <citation type="submission" date="2022-03" db="EMBL/GenBank/DDBJ databases">
        <authorList>
            <person name="Woo C.Y."/>
        </authorList>
    </citation>
    <scope>NUCLEOTIDE SEQUENCE</scope>
    <source>
        <strain evidence="11">CYS-01</strain>
    </source>
</reference>
<dbReference type="InterPro" id="IPR005467">
    <property type="entry name" value="His_kinase_dom"/>
</dbReference>
<evidence type="ECO:0000256" key="5">
    <source>
        <dbReference type="ARBA" id="ARBA00022777"/>
    </source>
</evidence>
<organism evidence="11 12">
    <name type="scientific">Pedobacter montanisoli</name>
    <dbReference type="NCBI Taxonomy" id="2923277"/>
    <lineage>
        <taxon>Bacteria</taxon>
        <taxon>Pseudomonadati</taxon>
        <taxon>Bacteroidota</taxon>
        <taxon>Sphingobacteriia</taxon>
        <taxon>Sphingobacteriales</taxon>
        <taxon>Sphingobacteriaceae</taxon>
        <taxon>Pedobacter</taxon>
    </lineage>
</organism>
<feature type="coiled-coil region" evidence="8">
    <location>
        <begin position="85"/>
        <end position="112"/>
    </location>
</feature>
<dbReference type="SMART" id="SM00388">
    <property type="entry name" value="HisKA"/>
    <property type="match status" value="1"/>
</dbReference>
<proteinExistence type="predicted"/>
<dbReference type="Gene3D" id="1.10.287.130">
    <property type="match status" value="1"/>
</dbReference>
<dbReference type="Proteomes" id="UP001165460">
    <property type="component" value="Unassembled WGS sequence"/>
</dbReference>
<evidence type="ECO:0000313" key="11">
    <source>
        <dbReference type="EMBL" id="MCJ0742728.1"/>
    </source>
</evidence>
<sequence>MKIITRTLILLGLILCTGLQNLYASDVPVNPKKLKTGEDYLKMVKYYRYLKPDSALYFVKQGIAFAKKKNDKKTLAALYNQNGMIDDNATRFKEAKEQYEKAEALYRELGDEKGQATILVRLGVVEKRKGNYDKSLAYFYDALRLSEKNNDKLGLLEARVVLSEAYYSVGDYNSALKNLDIAQKIDSEIPLSNFTFNMYISYGYTYVKLKEYDNAIRYLEIGLKKCNKTEYNGLRISLLKVLAIAYFQKGNQAKAEKYFLEALSFARQIKNVLREQSTLTEFAEVYMKVDADKALYYFKQALRIVEENKLYIQQITILNKMSELYEKKNDLKKALECKAKSYSLADQFYYRDMMQQVTSLETAYNLEKSNAQVKELKLKSSKATMVRNVTISIALAALIILAIIFANYYKTRHLNKLLQQANARLEENNSQKDKFFSIVAHDIRSPLVSTIGFLNLVNDGDIDASTREEIIGKLSEHCESSLEILDKLLKWGQMQIKGIRLNVTTFNAIENIQKNVALIKESAMQKNISIHLDVPQGMMLQTDSNHFDFVIRNLLSNAVKFTQTGGTVRLEAEAMANNKVQFKVIDTGVGIAPNRINNIFNLSSTSTKGTSQEEGTSLGLIICKEFIQANKGELNVESEVGKGTVFTFILEGFDQNKKA</sequence>
<name>A0ABS9ZWN5_9SPHI</name>
<keyword evidence="4" id="KW-0808">Transferase</keyword>
<dbReference type="SUPFAM" id="SSF47384">
    <property type="entry name" value="Homodimeric domain of signal transducing histidine kinase"/>
    <property type="match status" value="1"/>
</dbReference>
<dbReference type="RefSeq" id="WP_243361452.1">
    <property type="nucleotide sequence ID" value="NZ_JALGBH010000002.1"/>
</dbReference>
<keyword evidence="6" id="KW-0902">Two-component regulatory system</keyword>
<dbReference type="PRINTS" id="PR00344">
    <property type="entry name" value="BCTRLSENSOR"/>
</dbReference>
<keyword evidence="3" id="KW-0597">Phosphoprotein</keyword>
<dbReference type="InterPro" id="IPR004358">
    <property type="entry name" value="Sig_transdc_His_kin-like_C"/>
</dbReference>
<dbReference type="EMBL" id="JALGBH010000002">
    <property type="protein sequence ID" value="MCJ0742728.1"/>
    <property type="molecule type" value="Genomic_DNA"/>
</dbReference>
<dbReference type="Gene3D" id="3.30.565.10">
    <property type="entry name" value="Histidine kinase-like ATPase, C-terminal domain"/>
    <property type="match status" value="1"/>
</dbReference>
<keyword evidence="9" id="KW-0812">Transmembrane</keyword>
<keyword evidence="5" id="KW-0418">Kinase</keyword>
<evidence type="ECO:0000256" key="7">
    <source>
        <dbReference type="PROSITE-ProRule" id="PRU00339"/>
    </source>
</evidence>
<dbReference type="Pfam" id="PF13424">
    <property type="entry name" value="TPR_12"/>
    <property type="match status" value="2"/>
</dbReference>
<dbReference type="InterPro" id="IPR050736">
    <property type="entry name" value="Sensor_HK_Regulatory"/>
</dbReference>
<keyword evidence="9" id="KW-0472">Membrane</keyword>
<feature type="repeat" description="TPR" evidence="7">
    <location>
        <begin position="116"/>
        <end position="149"/>
    </location>
</feature>
<feature type="domain" description="Histidine kinase" evidence="10">
    <location>
        <begin position="438"/>
        <end position="654"/>
    </location>
</feature>
<dbReference type="SUPFAM" id="SSF55874">
    <property type="entry name" value="ATPase domain of HSP90 chaperone/DNA topoisomerase II/histidine kinase"/>
    <property type="match status" value="1"/>
</dbReference>